<dbReference type="Proteomes" id="UP000629963">
    <property type="component" value="Unassembled WGS sequence"/>
</dbReference>
<comment type="caution">
    <text evidence="2">The sequence shown here is derived from an EMBL/GenBank/DDBJ whole genome shotgun (WGS) entry which is preliminary data.</text>
</comment>
<feature type="signal peptide" evidence="1">
    <location>
        <begin position="1"/>
        <end position="20"/>
    </location>
</feature>
<evidence type="ECO:0000313" key="3">
    <source>
        <dbReference type="Proteomes" id="UP000629963"/>
    </source>
</evidence>
<accession>A0ABR7JAC4</accession>
<keyword evidence="3" id="KW-1185">Reference proteome</keyword>
<protein>
    <recommendedName>
        <fullName evidence="4">Lipoprotein</fullName>
    </recommendedName>
</protein>
<sequence length="134" mass="15234">MKIKALILLPLFFIIFGCTNDDSPEKEPLKSITYEVLLFDYKADTGNNTSRLRYEIKFTNPNNVDVKGNYKITYDADGLILTPIRKVPNDDPYEKIGANSFYTVSYDVESAIDINKGKINSIKFVTAEFIFATE</sequence>
<dbReference type="RefSeq" id="WP_187010906.1">
    <property type="nucleotide sequence ID" value="NZ_JACRUI010000005.1"/>
</dbReference>
<evidence type="ECO:0000256" key="1">
    <source>
        <dbReference type="SAM" id="SignalP"/>
    </source>
</evidence>
<dbReference type="EMBL" id="JACRUJ010000005">
    <property type="protein sequence ID" value="MBC5842406.1"/>
    <property type="molecule type" value="Genomic_DNA"/>
</dbReference>
<name>A0ABR7JAC4_9FLAO</name>
<keyword evidence="1" id="KW-0732">Signal</keyword>
<reference evidence="2 3" key="1">
    <citation type="submission" date="2020-08" db="EMBL/GenBank/DDBJ databases">
        <title>Description of novel Flavobacterium F-380 isolate.</title>
        <authorList>
            <person name="Saticioglu I.B."/>
            <person name="Duman M."/>
            <person name="Altun S."/>
        </authorList>
    </citation>
    <scope>NUCLEOTIDE SEQUENCE [LARGE SCALE GENOMIC DNA]</scope>
    <source>
        <strain evidence="2 3">F-380</strain>
    </source>
</reference>
<organism evidence="2 3">
    <name type="scientific">Flavobacterium kayseriense</name>
    <dbReference type="NCBI Taxonomy" id="2764714"/>
    <lineage>
        <taxon>Bacteria</taxon>
        <taxon>Pseudomonadati</taxon>
        <taxon>Bacteroidota</taxon>
        <taxon>Flavobacteriia</taxon>
        <taxon>Flavobacteriales</taxon>
        <taxon>Flavobacteriaceae</taxon>
        <taxon>Flavobacterium</taxon>
    </lineage>
</organism>
<feature type="chain" id="PRO_5046186556" description="Lipoprotein" evidence="1">
    <location>
        <begin position="21"/>
        <end position="134"/>
    </location>
</feature>
<evidence type="ECO:0000313" key="2">
    <source>
        <dbReference type="EMBL" id="MBC5842406.1"/>
    </source>
</evidence>
<gene>
    <name evidence="2" type="ORF">H8R23_13395</name>
</gene>
<evidence type="ECO:0008006" key="4">
    <source>
        <dbReference type="Google" id="ProtNLM"/>
    </source>
</evidence>
<dbReference type="PROSITE" id="PS51257">
    <property type="entry name" value="PROKAR_LIPOPROTEIN"/>
    <property type="match status" value="1"/>
</dbReference>
<proteinExistence type="predicted"/>